<evidence type="ECO:0000313" key="3">
    <source>
        <dbReference type="Proteomes" id="UP000295252"/>
    </source>
</evidence>
<dbReference type="AlphaFoldDB" id="A0A068UTI2"/>
<sequence length="245" mass="27849">MAERRNDPQVYPLSQSYNYSTDFNVKRDEESAFRKQDEIHRNYNASLNVTRDEGSDSIESDEIRRKKRLKFLAYFVAFVVFQTGVIVLFSLTVMKIKTPKFRVRSITFDHFEVRTAPNPSFNFIASVEVGVKNKNFGTYKFQESKMYFSYDGMPIGEAFVPDGKAGWLSTKKLKNLATVLLSNNLPSNSQLGNDLNSGVLKLNAQSQLSGKVTLTFMFKKKKSTNLNCNITIGLADKAVREIDCN</sequence>
<dbReference type="OrthoDB" id="674678at2759"/>
<keyword evidence="3" id="KW-1185">Reference proteome</keyword>
<keyword evidence="1" id="KW-0812">Transmembrane</keyword>
<evidence type="ECO:0000256" key="1">
    <source>
        <dbReference type="SAM" id="Phobius"/>
    </source>
</evidence>
<dbReference type="InterPro" id="IPR055301">
    <property type="entry name" value="Lea14-like_2"/>
</dbReference>
<organism evidence="2 3">
    <name type="scientific">Coffea canephora</name>
    <name type="common">Robusta coffee</name>
    <dbReference type="NCBI Taxonomy" id="49390"/>
    <lineage>
        <taxon>Eukaryota</taxon>
        <taxon>Viridiplantae</taxon>
        <taxon>Streptophyta</taxon>
        <taxon>Embryophyta</taxon>
        <taxon>Tracheophyta</taxon>
        <taxon>Spermatophyta</taxon>
        <taxon>Magnoliopsida</taxon>
        <taxon>eudicotyledons</taxon>
        <taxon>Gunneridae</taxon>
        <taxon>Pentapetalae</taxon>
        <taxon>asterids</taxon>
        <taxon>lamiids</taxon>
        <taxon>Gentianales</taxon>
        <taxon>Rubiaceae</taxon>
        <taxon>Ixoroideae</taxon>
        <taxon>Gardenieae complex</taxon>
        <taxon>Bertiereae - Coffeeae clade</taxon>
        <taxon>Coffeeae</taxon>
        <taxon>Coffea</taxon>
    </lineage>
</organism>
<dbReference type="PANTHER" id="PTHR31852">
    <property type="entry name" value="LATE EMBRYOGENESIS ABUNDANT (LEA) HYDROXYPROLINE-RICH GLYCOPROTEIN FAMILY"/>
    <property type="match status" value="1"/>
</dbReference>
<keyword evidence="1" id="KW-0472">Membrane</keyword>
<proteinExistence type="predicted"/>
<dbReference type="STRING" id="49390.A0A068UTI2"/>
<dbReference type="OMA" id="TIYFYYN"/>
<evidence type="ECO:0008006" key="4">
    <source>
        <dbReference type="Google" id="ProtNLM"/>
    </source>
</evidence>
<dbReference type="EMBL" id="HG739133">
    <property type="protein sequence ID" value="CDP10943.1"/>
    <property type="molecule type" value="Genomic_DNA"/>
</dbReference>
<name>A0A068UTI2_COFCA</name>
<accession>A0A068UTI2</accession>
<evidence type="ECO:0000313" key="2">
    <source>
        <dbReference type="EMBL" id="CDP10943.1"/>
    </source>
</evidence>
<dbReference type="Proteomes" id="UP000295252">
    <property type="component" value="Chromosome II"/>
</dbReference>
<keyword evidence="1" id="KW-1133">Transmembrane helix</keyword>
<dbReference type="Gramene" id="CDP10943">
    <property type="protein sequence ID" value="CDP10943"/>
    <property type="gene ID" value="GSCOC_T00031918001"/>
</dbReference>
<feature type="transmembrane region" description="Helical" evidence="1">
    <location>
        <begin position="71"/>
        <end position="94"/>
    </location>
</feature>
<dbReference type="PhylomeDB" id="A0A068UTI2"/>
<protein>
    <recommendedName>
        <fullName evidence="4">Late embryogenesis abundant protein LEA-2 subgroup domain-containing protein</fullName>
    </recommendedName>
</protein>
<gene>
    <name evidence="2" type="ORF">GSCOC_T00031918001</name>
</gene>
<reference evidence="3" key="1">
    <citation type="journal article" date="2014" name="Science">
        <title>The coffee genome provides insight into the convergent evolution of caffeine biosynthesis.</title>
        <authorList>
            <person name="Denoeud F."/>
            <person name="Carretero-Paulet L."/>
            <person name="Dereeper A."/>
            <person name="Droc G."/>
            <person name="Guyot R."/>
            <person name="Pietrella M."/>
            <person name="Zheng C."/>
            <person name="Alberti A."/>
            <person name="Anthony F."/>
            <person name="Aprea G."/>
            <person name="Aury J.M."/>
            <person name="Bento P."/>
            <person name="Bernard M."/>
            <person name="Bocs S."/>
            <person name="Campa C."/>
            <person name="Cenci A."/>
            <person name="Combes M.C."/>
            <person name="Crouzillat D."/>
            <person name="Da Silva C."/>
            <person name="Daddiego L."/>
            <person name="De Bellis F."/>
            <person name="Dussert S."/>
            <person name="Garsmeur O."/>
            <person name="Gayraud T."/>
            <person name="Guignon V."/>
            <person name="Jahn K."/>
            <person name="Jamilloux V."/>
            <person name="Joet T."/>
            <person name="Labadie K."/>
            <person name="Lan T."/>
            <person name="Leclercq J."/>
            <person name="Lepelley M."/>
            <person name="Leroy T."/>
            <person name="Li L.T."/>
            <person name="Librado P."/>
            <person name="Lopez L."/>
            <person name="Munoz A."/>
            <person name="Noel B."/>
            <person name="Pallavicini A."/>
            <person name="Perrotta G."/>
            <person name="Poncet V."/>
            <person name="Pot D."/>
            <person name="Priyono X."/>
            <person name="Rigoreau M."/>
            <person name="Rouard M."/>
            <person name="Rozas J."/>
            <person name="Tranchant-Dubreuil C."/>
            <person name="VanBuren R."/>
            <person name="Zhang Q."/>
            <person name="Andrade A.C."/>
            <person name="Argout X."/>
            <person name="Bertrand B."/>
            <person name="de Kochko A."/>
            <person name="Graziosi G."/>
            <person name="Henry R.J."/>
            <person name="Jayarama X."/>
            <person name="Ming R."/>
            <person name="Nagai C."/>
            <person name="Rounsley S."/>
            <person name="Sankoff D."/>
            <person name="Giuliano G."/>
            <person name="Albert V.A."/>
            <person name="Wincker P."/>
            <person name="Lashermes P."/>
        </authorList>
    </citation>
    <scope>NUCLEOTIDE SEQUENCE [LARGE SCALE GENOMIC DNA]</scope>
    <source>
        <strain evidence="3">cv. DH200-94</strain>
    </source>
</reference>
<dbReference type="InParanoid" id="A0A068UTI2"/>